<evidence type="ECO:0000259" key="4">
    <source>
        <dbReference type="PROSITE" id="PS51762"/>
    </source>
</evidence>
<proteinExistence type="inferred from homology"/>
<dbReference type="SUPFAM" id="SSF49899">
    <property type="entry name" value="Concanavalin A-like lectins/glucanases"/>
    <property type="match status" value="1"/>
</dbReference>
<dbReference type="PROSITE" id="PS51762">
    <property type="entry name" value="GH16_2"/>
    <property type="match status" value="1"/>
</dbReference>
<dbReference type="Pfam" id="PF00722">
    <property type="entry name" value="Glyco_hydro_16"/>
    <property type="match status" value="1"/>
</dbReference>
<dbReference type="GO" id="GO:0016787">
    <property type="term" value="F:hydrolase activity"/>
    <property type="evidence" value="ECO:0007669"/>
    <property type="project" value="UniProtKB-KW"/>
</dbReference>
<protein>
    <submittedName>
        <fullName evidence="5">Glycoside hydrolase family 16 protein</fullName>
    </submittedName>
</protein>
<gene>
    <name evidence="5" type="ORF">HX018_05460</name>
</gene>
<dbReference type="InterPro" id="IPR000757">
    <property type="entry name" value="Beta-glucanase-like"/>
</dbReference>
<feature type="signal peptide" evidence="3">
    <location>
        <begin position="1"/>
        <end position="25"/>
    </location>
</feature>
<organism evidence="5 6">
    <name type="scientific">Sphingobacterium hotanense</name>
    <dbReference type="NCBI Taxonomy" id="649196"/>
    <lineage>
        <taxon>Bacteria</taxon>
        <taxon>Pseudomonadati</taxon>
        <taxon>Bacteroidota</taxon>
        <taxon>Sphingobacteriia</taxon>
        <taxon>Sphingobacteriales</taxon>
        <taxon>Sphingobacteriaceae</taxon>
        <taxon>Sphingobacterium</taxon>
    </lineage>
</organism>
<reference evidence="5" key="2">
    <citation type="journal article" date="2022" name="Sci. Total Environ.">
        <title>Prevalence, transmission, and molecular epidemiology of tet(X)-positive bacteria among humans, animals, and environmental niches in China: An epidemiological, and genomic-based study.</title>
        <authorList>
            <person name="Dong N."/>
            <person name="Zeng Y."/>
            <person name="Cai C."/>
            <person name="Sun C."/>
            <person name="Lu J."/>
            <person name="Liu C."/>
            <person name="Zhou H."/>
            <person name="Sun Q."/>
            <person name="Shu L."/>
            <person name="Wang H."/>
            <person name="Wang Y."/>
            <person name="Wang S."/>
            <person name="Wu C."/>
            <person name="Chan E.W."/>
            <person name="Chen G."/>
            <person name="Shen Z."/>
            <person name="Chen S."/>
            <person name="Zhang R."/>
        </authorList>
    </citation>
    <scope>NUCLEOTIDE SEQUENCE</scope>
    <source>
        <strain evidence="5">R1692</strain>
    </source>
</reference>
<dbReference type="Gene3D" id="2.60.120.200">
    <property type="match status" value="1"/>
</dbReference>
<dbReference type="PANTHER" id="PTHR10963:SF55">
    <property type="entry name" value="GLYCOSIDE HYDROLASE FAMILY 16 PROTEIN"/>
    <property type="match status" value="1"/>
</dbReference>
<comment type="similarity">
    <text evidence="1">Belongs to the glycosyl hydrolase 16 family.</text>
</comment>
<dbReference type="PANTHER" id="PTHR10963">
    <property type="entry name" value="GLYCOSYL HYDROLASE-RELATED"/>
    <property type="match status" value="1"/>
</dbReference>
<evidence type="ECO:0000313" key="6">
    <source>
        <dbReference type="Proteomes" id="UP001170954"/>
    </source>
</evidence>
<keyword evidence="5" id="KW-0378">Hydrolase</keyword>
<dbReference type="RefSeq" id="WP_286650716.1">
    <property type="nucleotide sequence ID" value="NZ_JACAGK010000011.1"/>
</dbReference>
<evidence type="ECO:0000313" key="5">
    <source>
        <dbReference type="EMBL" id="MDM1047687.1"/>
    </source>
</evidence>
<dbReference type="Proteomes" id="UP001170954">
    <property type="component" value="Unassembled WGS sequence"/>
</dbReference>
<name>A0ABT7NKE6_9SPHI</name>
<accession>A0ABT7NKE6</accession>
<keyword evidence="3" id="KW-0732">Signal</keyword>
<feature type="chain" id="PRO_5046312960" evidence="3">
    <location>
        <begin position="26"/>
        <end position="373"/>
    </location>
</feature>
<dbReference type="InterPro" id="IPR013320">
    <property type="entry name" value="ConA-like_dom_sf"/>
</dbReference>
<feature type="domain" description="GH16" evidence="4">
    <location>
        <begin position="25"/>
        <end position="373"/>
    </location>
</feature>
<evidence type="ECO:0000256" key="3">
    <source>
        <dbReference type="SAM" id="SignalP"/>
    </source>
</evidence>
<dbReference type="InterPro" id="IPR050546">
    <property type="entry name" value="Glycosyl_Hydrlase_16"/>
</dbReference>
<dbReference type="CDD" id="cd08023">
    <property type="entry name" value="GH16_laminarinase_like"/>
    <property type="match status" value="1"/>
</dbReference>
<evidence type="ECO:0000256" key="1">
    <source>
        <dbReference type="ARBA" id="ARBA00006865"/>
    </source>
</evidence>
<evidence type="ECO:0000256" key="2">
    <source>
        <dbReference type="SAM" id="MobiDB-lite"/>
    </source>
</evidence>
<feature type="compositionally biased region" description="Basic and acidic residues" evidence="2">
    <location>
        <begin position="31"/>
        <end position="42"/>
    </location>
</feature>
<dbReference type="PROSITE" id="PS51257">
    <property type="entry name" value="PROKAR_LIPOPROTEIN"/>
    <property type="match status" value="1"/>
</dbReference>
<feature type="region of interest" description="Disordered" evidence="2">
    <location>
        <begin position="28"/>
        <end position="54"/>
    </location>
</feature>
<comment type="caution">
    <text evidence="5">The sequence shown here is derived from an EMBL/GenBank/DDBJ whole genome shotgun (WGS) entry which is preliminary data.</text>
</comment>
<dbReference type="EMBL" id="JACAGK010000011">
    <property type="protein sequence ID" value="MDM1047687.1"/>
    <property type="molecule type" value="Genomic_DNA"/>
</dbReference>
<keyword evidence="6" id="KW-1185">Reference proteome</keyword>
<reference evidence="5" key="1">
    <citation type="submission" date="2020-06" db="EMBL/GenBank/DDBJ databases">
        <authorList>
            <person name="Dong N."/>
        </authorList>
    </citation>
    <scope>NUCLEOTIDE SEQUENCE</scope>
    <source>
        <strain evidence="5">R1692</strain>
    </source>
</reference>
<sequence length="373" mass="41758">MKKSNILNYTLLGFLTLAIAIVACSASKQTPKPDPESSKPEKEEEEEPNDPNNKVVFFEDFSGALNDDRWGIMTLPYSSGNKESQWYRAENLVVSEGTLKIIAKKETTTGPAYQAPLMSLISNDGVMRANPMQEFPDGVRYWTSGLMNTRDAKKPTYFPLFGKFEIKAKVPHGQGLLPAFWLRRIGGASWGEVDIMENFGNNKPGYSKFSLHFPNTIGINATQQTKFFDTSVPGSSNWHVWSVVIEPANEHADPLKDPIKFTAYLDGEQCAYYKLTHEQTIRDLHMIDRTTGQKKDPNNPDLSWDLCVNMAVGGAWVGQPDQQLGYLPIPNRCSLGNQPRPTDDDPTGCSTEGLFFAQFPAVFEIDYIKVEKL</sequence>